<keyword evidence="1" id="KW-1133">Transmembrane helix</keyword>
<evidence type="ECO:0000313" key="2">
    <source>
        <dbReference type="EMBL" id="KAF2250647.1"/>
    </source>
</evidence>
<dbReference type="Proteomes" id="UP000800094">
    <property type="component" value="Unassembled WGS sequence"/>
</dbReference>
<accession>A0A6A6IKC7</accession>
<dbReference type="GeneID" id="54574664"/>
<proteinExistence type="predicted"/>
<feature type="transmembrane region" description="Helical" evidence="1">
    <location>
        <begin position="24"/>
        <end position="46"/>
    </location>
</feature>
<dbReference type="RefSeq" id="XP_033685651.1">
    <property type="nucleotide sequence ID" value="XM_033821334.1"/>
</dbReference>
<sequence>MTIAHILYSQPKDSIPLDLHIPDFGWHLFPTVVATIYTILTLPSLLSIHTIKLRVEFLTEEATILEHPILAH</sequence>
<evidence type="ECO:0000313" key="3">
    <source>
        <dbReference type="Proteomes" id="UP000800094"/>
    </source>
</evidence>
<keyword evidence="1" id="KW-0812">Transmembrane</keyword>
<dbReference type="AlphaFoldDB" id="A0A6A6IKC7"/>
<evidence type="ECO:0000256" key="1">
    <source>
        <dbReference type="SAM" id="Phobius"/>
    </source>
</evidence>
<keyword evidence="3" id="KW-1185">Reference proteome</keyword>
<name>A0A6A6IKC7_9PLEO</name>
<dbReference type="EMBL" id="ML987193">
    <property type="protein sequence ID" value="KAF2250647.1"/>
    <property type="molecule type" value="Genomic_DNA"/>
</dbReference>
<keyword evidence="1" id="KW-0472">Membrane</keyword>
<gene>
    <name evidence="2" type="ORF">BU26DRAFT_267868</name>
</gene>
<protein>
    <submittedName>
        <fullName evidence="2">Uncharacterized protein</fullName>
    </submittedName>
</protein>
<reference evidence="2" key="1">
    <citation type="journal article" date="2020" name="Stud. Mycol.">
        <title>101 Dothideomycetes genomes: a test case for predicting lifestyles and emergence of pathogens.</title>
        <authorList>
            <person name="Haridas S."/>
            <person name="Albert R."/>
            <person name="Binder M."/>
            <person name="Bloem J."/>
            <person name="Labutti K."/>
            <person name="Salamov A."/>
            <person name="Andreopoulos B."/>
            <person name="Baker S."/>
            <person name="Barry K."/>
            <person name="Bills G."/>
            <person name="Bluhm B."/>
            <person name="Cannon C."/>
            <person name="Castanera R."/>
            <person name="Culley D."/>
            <person name="Daum C."/>
            <person name="Ezra D."/>
            <person name="Gonzalez J."/>
            <person name="Henrissat B."/>
            <person name="Kuo A."/>
            <person name="Liang C."/>
            <person name="Lipzen A."/>
            <person name="Lutzoni F."/>
            <person name="Magnuson J."/>
            <person name="Mondo S."/>
            <person name="Nolan M."/>
            <person name="Ohm R."/>
            <person name="Pangilinan J."/>
            <person name="Park H.-J."/>
            <person name="Ramirez L."/>
            <person name="Alfaro M."/>
            <person name="Sun H."/>
            <person name="Tritt A."/>
            <person name="Yoshinaga Y."/>
            <person name="Zwiers L.-H."/>
            <person name="Turgeon B."/>
            <person name="Goodwin S."/>
            <person name="Spatafora J."/>
            <person name="Crous P."/>
            <person name="Grigoriev I."/>
        </authorList>
    </citation>
    <scope>NUCLEOTIDE SEQUENCE</scope>
    <source>
        <strain evidence="2">CBS 122368</strain>
    </source>
</reference>
<organism evidence="2 3">
    <name type="scientific">Trematosphaeria pertusa</name>
    <dbReference type="NCBI Taxonomy" id="390896"/>
    <lineage>
        <taxon>Eukaryota</taxon>
        <taxon>Fungi</taxon>
        <taxon>Dikarya</taxon>
        <taxon>Ascomycota</taxon>
        <taxon>Pezizomycotina</taxon>
        <taxon>Dothideomycetes</taxon>
        <taxon>Pleosporomycetidae</taxon>
        <taxon>Pleosporales</taxon>
        <taxon>Massarineae</taxon>
        <taxon>Trematosphaeriaceae</taxon>
        <taxon>Trematosphaeria</taxon>
    </lineage>
</organism>